<organism evidence="1 2">
    <name type="scientific">Flavobacterium branchiophilum (strain FL-15)</name>
    <dbReference type="NCBI Taxonomy" id="1034807"/>
    <lineage>
        <taxon>Bacteria</taxon>
        <taxon>Pseudomonadati</taxon>
        <taxon>Bacteroidota</taxon>
        <taxon>Flavobacteriia</taxon>
        <taxon>Flavobacteriales</taxon>
        <taxon>Flavobacteriaceae</taxon>
        <taxon>Flavobacterium</taxon>
    </lineage>
</organism>
<sequence length="420" mass="49680">MKYILTYLFLSPFLVFSQQKYFIYEYNKQYGIVSNDGTSIIDSKYKELEDYKTIDSLAILKNEKGKTLLFHLFNGTFEEYDQISTNEVYLENEYFSLIKNNGKQFLKGEKTNTIISLDKNFTSIKNLGPNYVIVTSDTDVTKKTTVNVEKFELKKGYVSSKDKKGYPLPPPDPKKNPIAYNKVIKKEIKNITYRKNFFIYTNSKKLQFIKELNAESSLAKVYKIVTKENKKTYDSIAYNSQENYENINPWDHFLYENFDYLVLCDDWYFIEPAISLFDSQFKSKNSFNYTKNREGFSQELEDAIEKKLKISSKTIDVELAEYTISPMAYSERQERKEFLLIENIEGLNVVSYLDNNNYVFMFKTPYKVKQYDRKNKGIIRYQIEIMDDNNNKIISLLDNKNPKLNIPTNYLNLFKIDYKK</sequence>
<dbReference type="KEGG" id="fbr:FBFL15_1257"/>
<name>G2Z0F0_FLABF</name>
<evidence type="ECO:0008006" key="3">
    <source>
        <dbReference type="Google" id="ProtNLM"/>
    </source>
</evidence>
<keyword evidence="2" id="KW-1185">Reference proteome</keyword>
<accession>G2Z0F0</accession>
<dbReference type="Proteomes" id="UP000009186">
    <property type="component" value="Chromosome"/>
</dbReference>
<proteinExistence type="predicted"/>
<dbReference type="AlphaFoldDB" id="G2Z0F0"/>
<dbReference type="RefSeq" id="WP_014083808.1">
    <property type="nucleotide sequence ID" value="NC_016001.1"/>
</dbReference>
<evidence type="ECO:0000313" key="1">
    <source>
        <dbReference type="EMBL" id="CCB69341.1"/>
    </source>
</evidence>
<protein>
    <recommendedName>
        <fullName evidence="3">WG repeat protein</fullName>
    </recommendedName>
</protein>
<dbReference type="HOGENOM" id="CLU_653375_0_0_10"/>
<reference evidence="1 2" key="1">
    <citation type="journal article" date="2011" name="Appl. Environ. Microbiol.">
        <title>Complete genome sequence of the fish pathogen Flavobacterium branchiophilum.</title>
        <authorList>
            <consortium name="1:IP"/>
            <consortium name="Microbial Evolutionary Genomics,F-75015 Paris"/>
            <consortium name="France 2:CNRS"/>
            <consortium name="URA2171"/>
            <consortium name="F-75015 Paris,France 3:Unite de Virologie et Immunologie Mol."/>
            <consortium name="INRA,78352 Jouy en Josas Cedex"/>
            <consortium name="France. 4:Unite de Mathemathique"/>
            <consortium name="Informatique et Genome,INRA"/>
            <consortium name="78352 Jouy en Josas Cedex"/>
            <consortium name="France. 5:CEA/Genoscope"/>
            <consortium name="Evry"/>
            <consortium name="France"/>
            <person name="Touchon M."/>
            <person name="Barbier P."/>
            <person name="Bernardet J.F."/>
            <person name="Loux V."/>
            <person name="Vacherie B."/>
            <person name="Barbe V."/>
            <person name="Rocha E.P."/>
            <person name="Duchaud E."/>
        </authorList>
    </citation>
    <scope>NUCLEOTIDE SEQUENCE [LARGE SCALE GENOMIC DNA]</scope>
    <source>
        <strain evidence="1 2">FL-15</strain>
    </source>
</reference>
<dbReference type="EMBL" id="FQ859183">
    <property type="protein sequence ID" value="CCB69341.1"/>
    <property type="molecule type" value="Genomic_DNA"/>
</dbReference>
<evidence type="ECO:0000313" key="2">
    <source>
        <dbReference type="Proteomes" id="UP000009186"/>
    </source>
</evidence>
<gene>
    <name evidence="1" type="ordered locus">FBFL15_1257</name>
</gene>